<dbReference type="AlphaFoldDB" id="F9WHA4"/>
<evidence type="ECO:0000313" key="11">
    <source>
        <dbReference type="EMBL" id="CCD16694.1"/>
    </source>
</evidence>
<dbReference type="Proteomes" id="UP000000702">
    <property type="component" value="Unassembled WGS sequence"/>
</dbReference>
<comment type="subcellular location">
    <subcellularLocation>
        <location evidence="2">Cell membrane</location>
        <topology evidence="2">Lipid-anchor</topology>
        <topology evidence="2">GPI-anchor</topology>
    </subcellularLocation>
</comment>
<evidence type="ECO:0000256" key="3">
    <source>
        <dbReference type="ARBA" id="ARBA00022475"/>
    </source>
</evidence>
<protein>
    <submittedName>
        <fullName evidence="11">Variant surface glycoprotein</fullName>
    </submittedName>
</protein>
<keyword evidence="5" id="KW-0732">Signal</keyword>
<keyword evidence="8" id="KW-0449">Lipoprotein</keyword>
<dbReference type="Pfam" id="PF13206">
    <property type="entry name" value="VSG_B"/>
    <property type="match status" value="1"/>
</dbReference>
<comment type="caution">
    <text evidence="11">The sequence shown here is derived from an EMBL/GenBank/DDBJ whole genome shotgun (WGS) entry which is preliminary data.</text>
</comment>
<proteinExistence type="predicted"/>
<dbReference type="InterPro" id="IPR025932">
    <property type="entry name" value="Trypano_VSG_B_N_dom"/>
</dbReference>
<feature type="compositionally biased region" description="Polar residues" evidence="9">
    <location>
        <begin position="325"/>
        <end position="337"/>
    </location>
</feature>
<evidence type="ECO:0000256" key="7">
    <source>
        <dbReference type="ARBA" id="ARBA00023180"/>
    </source>
</evidence>
<keyword evidence="6" id="KW-0472">Membrane</keyword>
<evidence type="ECO:0000256" key="2">
    <source>
        <dbReference type="ARBA" id="ARBA00004609"/>
    </source>
</evidence>
<keyword evidence="7" id="KW-0325">Glycoprotein</keyword>
<evidence type="ECO:0000256" key="9">
    <source>
        <dbReference type="SAM" id="MobiDB-lite"/>
    </source>
</evidence>
<dbReference type="GO" id="GO:0005886">
    <property type="term" value="C:plasma membrane"/>
    <property type="evidence" value="ECO:0007669"/>
    <property type="project" value="UniProtKB-SubCell"/>
</dbReference>
<evidence type="ECO:0000256" key="4">
    <source>
        <dbReference type="ARBA" id="ARBA00022622"/>
    </source>
</evidence>
<keyword evidence="4" id="KW-0336">GPI-anchor</keyword>
<evidence type="ECO:0000256" key="5">
    <source>
        <dbReference type="ARBA" id="ARBA00022729"/>
    </source>
</evidence>
<evidence type="ECO:0000259" key="10">
    <source>
        <dbReference type="Pfam" id="PF13206"/>
    </source>
</evidence>
<dbReference type="GO" id="GO:0098552">
    <property type="term" value="C:side of membrane"/>
    <property type="evidence" value="ECO:0007669"/>
    <property type="project" value="UniProtKB-KW"/>
</dbReference>
<organism evidence="11 12">
    <name type="scientific">Trypanosoma congolense (strain IL3000)</name>
    <dbReference type="NCBI Taxonomy" id="1068625"/>
    <lineage>
        <taxon>Eukaryota</taxon>
        <taxon>Discoba</taxon>
        <taxon>Euglenozoa</taxon>
        <taxon>Kinetoplastea</taxon>
        <taxon>Metakinetoplastina</taxon>
        <taxon>Trypanosomatida</taxon>
        <taxon>Trypanosomatidae</taxon>
        <taxon>Trypanosoma</taxon>
        <taxon>Nannomonas</taxon>
    </lineage>
</organism>
<evidence type="ECO:0000313" key="12">
    <source>
        <dbReference type="Proteomes" id="UP000000702"/>
    </source>
</evidence>
<feature type="compositionally biased region" description="Basic and acidic residues" evidence="9">
    <location>
        <begin position="306"/>
        <end position="316"/>
    </location>
</feature>
<reference evidence="11 12" key="2">
    <citation type="journal article" date="2012" name="Proc. Natl. Acad. Sci. U.S.A.">
        <title>Antigenic diversity is generated by distinct evolutionary mechanisms in African trypanosome species.</title>
        <authorList>
            <person name="Jackson A.P."/>
            <person name="Berry A."/>
            <person name="Aslett M."/>
            <person name="Allison H.C."/>
            <person name="Burton P."/>
            <person name="Vavrova-Anderson J."/>
            <person name="Brown R."/>
            <person name="Browne H."/>
            <person name="Corton N."/>
            <person name="Hauser H."/>
            <person name="Gamble J."/>
            <person name="Gilderthorp R."/>
            <person name="Marcello L."/>
            <person name="McQuillan J."/>
            <person name="Otto T.D."/>
            <person name="Quail M.A."/>
            <person name="Sanders M.J."/>
            <person name="van Tonder A."/>
            <person name="Ginger M.L."/>
            <person name="Field M.C."/>
            <person name="Barry J.D."/>
            <person name="Hertz-Fowler C."/>
            <person name="Berriman M."/>
        </authorList>
    </citation>
    <scope>NUCLEOTIDE SEQUENCE [LARGE SCALE GENOMIC DNA]</scope>
    <source>
        <strain evidence="11 12">IL3000</strain>
    </source>
</reference>
<evidence type="ECO:0000256" key="6">
    <source>
        <dbReference type="ARBA" id="ARBA00023136"/>
    </source>
</evidence>
<gene>
    <name evidence="11" type="ORF">TCIL3000_0_16000</name>
</gene>
<dbReference type="EMBL" id="CAEQ01002403">
    <property type="protein sequence ID" value="CCD16694.1"/>
    <property type="molecule type" value="Genomic_DNA"/>
</dbReference>
<comment type="function">
    <text evidence="1">VSG forms a coat on the surface of the parasite. The trypanosome evades the immune response of the host by expressing a series of antigenically distinct VSGs from an estimated 1000 VSG genes.</text>
</comment>
<feature type="domain" description="Trypanosome variant surface glycoprotein B-type N-terminal" evidence="10">
    <location>
        <begin position="60"/>
        <end position="272"/>
    </location>
</feature>
<feature type="compositionally biased region" description="Polar residues" evidence="9">
    <location>
        <begin position="294"/>
        <end position="305"/>
    </location>
</feature>
<evidence type="ECO:0000256" key="8">
    <source>
        <dbReference type="ARBA" id="ARBA00023288"/>
    </source>
</evidence>
<feature type="region of interest" description="Disordered" evidence="9">
    <location>
        <begin position="268"/>
        <end position="351"/>
    </location>
</feature>
<keyword evidence="12" id="KW-1185">Reference proteome</keyword>
<keyword evidence="3" id="KW-1003">Cell membrane</keyword>
<evidence type="ECO:0000256" key="1">
    <source>
        <dbReference type="ARBA" id="ARBA00002523"/>
    </source>
</evidence>
<accession>F9WHA4</accession>
<sequence length="390" mass="41885">MFSFREVSRMKLFLVLGMKTLVLWMVLSMGMSVGAQTHDGKDAFNALCTVLRHAEKVLNTTTTSEPVKSEMEKALYGSRNGLLTVQQGRVSVTGTCKGHVDRELLCTYSNGGHGCFAKSLAGTILCLCTPGQGGSGWCELPTLGSGNWYGDQEISGQRVKEKTDLFQNVWDKVRWKCIPGTEVKQSIDKEVDELKKALDAFLEKWRPIGRKVVNLGGQAGGNAPCSGTTLSNVCASYYTRGRPPQHVEIPWLTAMLVAIESLKQHEHATGAAPALPSVSGNSQAHTEPDVSGSPELSESTQPTNTKEGESTEDMHLTRAPLEHQASPTSMRKWSTTEGPAGIGTPSDNTSPLEDTLPTAAPFLLADGATLGKPLGSTLFQPLGLPLTVLF</sequence>
<reference evidence="12" key="1">
    <citation type="submission" date="2011-07" db="EMBL/GenBank/DDBJ databases">
        <title>Divergent evolution of antigenic variation in African trypanosomes.</title>
        <authorList>
            <person name="Jackson A.P."/>
            <person name="Berry A."/>
            <person name="Allison H.C."/>
            <person name="Burton P."/>
            <person name="Anderson J."/>
            <person name="Aslett M."/>
            <person name="Brown R."/>
            <person name="Corton N."/>
            <person name="Harris D."/>
            <person name="Hauser H."/>
            <person name="Gamble J."/>
            <person name="Gilderthorp R."/>
            <person name="McQuillan J."/>
            <person name="Quail M.A."/>
            <person name="Sanders M."/>
            <person name="Van Tonder A."/>
            <person name="Ginger M.L."/>
            <person name="Donelson J.E."/>
            <person name="Field M.C."/>
            <person name="Barry J.D."/>
            <person name="Berriman M."/>
            <person name="Hertz-Fowler C."/>
        </authorList>
    </citation>
    <scope>NUCLEOTIDE SEQUENCE [LARGE SCALE GENOMIC DNA]</scope>
    <source>
        <strain evidence="12">IL3000</strain>
    </source>
</reference>
<dbReference type="VEuPathDB" id="TriTrypDB:TcIL3000_0_16000"/>
<name>F9WHA4_TRYCI</name>